<dbReference type="PANTHER" id="PTHR18866:SF126">
    <property type="entry name" value="BIOTIN CARBOXYLASE"/>
    <property type="match status" value="1"/>
</dbReference>
<dbReference type="AlphaFoldDB" id="A0A8E2LR94"/>
<dbReference type="SUPFAM" id="SSF56059">
    <property type="entry name" value="Glutathione synthetase ATP-binding domain-like"/>
    <property type="match status" value="1"/>
</dbReference>
<dbReference type="InterPro" id="IPR005481">
    <property type="entry name" value="BC-like_N"/>
</dbReference>
<dbReference type="Gene3D" id="3.30.470.20">
    <property type="entry name" value="ATP-grasp fold, B domain"/>
    <property type="match status" value="1"/>
</dbReference>
<evidence type="ECO:0000256" key="2">
    <source>
        <dbReference type="ARBA" id="ARBA00013263"/>
    </source>
</evidence>
<evidence type="ECO:0000256" key="1">
    <source>
        <dbReference type="ARBA" id="ARBA00001953"/>
    </source>
</evidence>
<dbReference type="Proteomes" id="UP000192335">
    <property type="component" value="Unassembled WGS sequence"/>
</dbReference>
<proteinExistence type="predicted"/>
<dbReference type="InterPro" id="IPR016185">
    <property type="entry name" value="PreATP-grasp_dom_sf"/>
</dbReference>
<dbReference type="InterPro" id="IPR005479">
    <property type="entry name" value="CPAse_ATP-bd"/>
</dbReference>
<sequence>MPITRVLVANRGEIARRVFATCRRLGLGTVAVYTEPDAAAPHVAEADARVRLPKTNDYLNADAIITAARAAAADAVHPGYGFLSENADFADAVQEAGLTWVGPPVDAVRAMGSKIESKKLMAAAGVPVLDELDPDTVTQAQLPVLVKASAGGGGRGMRIVRELSDLPAEVEAAQREAQSAFGDPTVFCERYLPTGHHVEVQVLADMHGTVWAVGERECSIQRRHQKIIEEAPSPLVERIPGMRAKLFDAARLAASAIGYAGAGTVEFLADDDGEFYFLEMNTRLQVEHPVTEETTGLDLVELQLVVAEGGRLDAEPPVAHGYSIEARLYAEDPAHGWQPQAGLVHRIDVPSVRAQFGRLGHRTGIRQDSGIVAGSTVSIHYDPMLANVISYAPTRRQSALVLADALARTRLHGLRTNRELLVNVLRHPAFLDGATDTAFFDTHGLAKLSAPLADATAIRLSVIAAALADAAHNRATAGVFGSIPSGWRNLASGYQVKTYLDDGGEQHRIEYRFSRNGLELPGDGSVQLVSATPDQVVLADGNGVDRGFTVARYGQDVYVDSAIGPVHLVALSRFPEPGSAVEQGSLVAPMPGNVIRLGAEVGDTVSAGQPLIWLEAMKMEHTISAPTDGVLTQLNVHTGQQVDVGAVLARVEGPEAQGDSQ</sequence>
<dbReference type="EMBL" id="MWQA01000001">
    <property type="protein sequence ID" value="ORC10158.1"/>
    <property type="molecule type" value="Genomic_DNA"/>
</dbReference>
<reference evidence="12 13" key="1">
    <citation type="submission" date="2017-02" db="EMBL/GenBank/DDBJ databases">
        <title>Mycobacterium kansasii genomes.</title>
        <authorList>
            <person name="Borowka P."/>
            <person name="Strapagiel D."/>
            <person name="Marciniak B."/>
            <person name="Lach J."/>
            <person name="Bakula Z."/>
            <person name="Van Ingen J."/>
            <person name="Safianowska A."/>
            <person name="Brzostek A."/>
            <person name="Dziadek J."/>
            <person name="Jagielski T."/>
        </authorList>
    </citation>
    <scope>NUCLEOTIDE SEQUENCE [LARGE SCALE GENOMIC DNA]</scope>
    <source>
        <strain evidence="12 13">12MK</strain>
    </source>
</reference>
<evidence type="ECO:0000259" key="11">
    <source>
        <dbReference type="PROSITE" id="PS50979"/>
    </source>
</evidence>
<dbReference type="Pfam" id="PF02785">
    <property type="entry name" value="Biotin_carb_C"/>
    <property type="match status" value="1"/>
</dbReference>
<dbReference type="InterPro" id="IPR011054">
    <property type="entry name" value="Rudment_hybrid_motif"/>
</dbReference>
<accession>A0A8E2LR94</accession>
<feature type="domain" description="Lipoyl-binding" evidence="9">
    <location>
        <begin position="579"/>
        <end position="652"/>
    </location>
</feature>
<dbReference type="InterPro" id="IPR050856">
    <property type="entry name" value="Biotin_carboxylase_complex"/>
</dbReference>
<dbReference type="Pfam" id="PF21139">
    <property type="entry name" value="BT_MCC_alpha"/>
    <property type="match status" value="1"/>
</dbReference>
<comment type="caution">
    <text evidence="12">The sequence shown here is derived from an EMBL/GenBank/DDBJ whole genome shotgun (WGS) entry which is preliminary data.</text>
</comment>
<dbReference type="InterPro" id="IPR001882">
    <property type="entry name" value="Biotin_BS"/>
</dbReference>
<organism evidence="12 13">
    <name type="scientific">Mycobacterium persicum</name>
    <dbReference type="NCBI Taxonomy" id="1487726"/>
    <lineage>
        <taxon>Bacteria</taxon>
        <taxon>Bacillati</taxon>
        <taxon>Actinomycetota</taxon>
        <taxon>Actinomycetes</taxon>
        <taxon>Mycobacteriales</taxon>
        <taxon>Mycobacteriaceae</taxon>
        <taxon>Mycobacterium</taxon>
    </lineage>
</organism>
<evidence type="ECO:0000256" key="5">
    <source>
        <dbReference type="ARBA" id="ARBA00022840"/>
    </source>
</evidence>
<keyword evidence="5 8" id="KW-0067">ATP-binding</keyword>
<dbReference type="PROSITE" id="PS50975">
    <property type="entry name" value="ATP_GRASP"/>
    <property type="match status" value="1"/>
</dbReference>
<keyword evidence="4 8" id="KW-0547">Nucleotide-binding</keyword>
<comment type="catalytic activity">
    <reaction evidence="7">
        <text>N(6)-biotinyl-L-lysyl-[protein] + hydrogencarbonate + ATP = N(6)-carboxybiotinyl-L-lysyl-[protein] + ADP + phosphate + H(+)</text>
        <dbReference type="Rhea" id="RHEA:13501"/>
        <dbReference type="Rhea" id="RHEA-COMP:10505"/>
        <dbReference type="Rhea" id="RHEA-COMP:10506"/>
        <dbReference type="ChEBI" id="CHEBI:15378"/>
        <dbReference type="ChEBI" id="CHEBI:17544"/>
        <dbReference type="ChEBI" id="CHEBI:30616"/>
        <dbReference type="ChEBI" id="CHEBI:43474"/>
        <dbReference type="ChEBI" id="CHEBI:83144"/>
        <dbReference type="ChEBI" id="CHEBI:83145"/>
        <dbReference type="ChEBI" id="CHEBI:456216"/>
        <dbReference type="EC" id="6.3.4.14"/>
    </reaction>
    <physiologicalReaction direction="left-to-right" evidence="7">
        <dbReference type="Rhea" id="RHEA:13502"/>
    </physiologicalReaction>
</comment>
<gene>
    <name evidence="12" type="ORF">B4U45_08790</name>
</gene>
<name>A0A8E2LR94_9MYCO</name>
<evidence type="ECO:0000256" key="8">
    <source>
        <dbReference type="PROSITE-ProRule" id="PRU00409"/>
    </source>
</evidence>
<dbReference type="GO" id="GO:0046872">
    <property type="term" value="F:metal ion binding"/>
    <property type="evidence" value="ECO:0007669"/>
    <property type="project" value="InterPro"/>
</dbReference>
<dbReference type="PROSITE" id="PS50968">
    <property type="entry name" value="BIOTINYL_LIPOYL"/>
    <property type="match status" value="1"/>
</dbReference>
<protein>
    <recommendedName>
        <fullName evidence="2">biotin carboxylase</fullName>
        <ecNumber evidence="2">6.3.4.14</ecNumber>
    </recommendedName>
</protein>
<evidence type="ECO:0000259" key="9">
    <source>
        <dbReference type="PROSITE" id="PS50968"/>
    </source>
</evidence>
<dbReference type="InterPro" id="IPR011761">
    <property type="entry name" value="ATP-grasp"/>
</dbReference>
<dbReference type="SUPFAM" id="SSF51230">
    <property type="entry name" value="Single hybrid motif"/>
    <property type="match status" value="1"/>
</dbReference>
<dbReference type="SUPFAM" id="SSF52440">
    <property type="entry name" value="PreATP-grasp domain"/>
    <property type="match status" value="1"/>
</dbReference>
<dbReference type="GO" id="GO:0004075">
    <property type="term" value="F:biotin carboxylase activity"/>
    <property type="evidence" value="ECO:0007669"/>
    <property type="project" value="UniProtKB-EC"/>
</dbReference>
<dbReference type="PANTHER" id="PTHR18866">
    <property type="entry name" value="CARBOXYLASE:PYRUVATE/ACETYL-COA/PROPIONYL-COA CARBOXYLASE"/>
    <property type="match status" value="1"/>
</dbReference>
<evidence type="ECO:0000256" key="4">
    <source>
        <dbReference type="ARBA" id="ARBA00022741"/>
    </source>
</evidence>
<feature type="domain" description="ATP-grasp" evidence="10">
    <location>
        <begin position="95"/>
        <end position="308"/>
    </location>
</feature>
<feature type="domain" description="Biotin carboxylation" evidence="11">
    <location>
        <begin position="2"/>
        <end position="445"/>
    </location>
</feature>
<dbReference type="PROSITE" id="PS00867">
    <property type="entry name" value="CPSASE_2"/>
    <property type="match status" value="1"/>
</dbReference>
<dbReference type="InterPro" id="IPR011053">
    <property type="entry name" value="Single_hybrid_motif"/>
</dbReference>
<keyword evidence="3" id="KW-0436">Ligase</keyword>
<dbReference type="InterPro" id="IPR005482">
    <property type="entry name" value="Biotin_COase_C"/>
</dbReference>
<comment type="cofactor">
    <cofactor evidence="1">
        <name>biotin</name>
        <dbReference type="ChEBI" id="CHEBI:57586"/>
    </cofactor>
</comment>
<evidence type="ECO:0000313" key="13">
    <source>
        <dbReference type="Proteomes" id="UP000192335"/>
    </source>
</evidence>
<dbReference type="FunFam" id="2.40.50.100:FF:000003">
    <property type="entry name" value="Acetyl-CoA carboxylase biotin carboxyl carrier protein"/>
    <property type="match status" value="1"/>
</dbReference>
<dbReference type="PROSITE" id="PS50979">
    <property type="entry name" value="BC"/>
    <property type="match status" value="1"/>
</dbReference>
<dbReference type="InterPro" id="IPR011764">
    <property type="entry name" value="Biotin_carboxylation_dom"/>
</dbReference>
<evidence type="ECO:0000256" key="6">
    <source>
        <dbReference type="ARBA" id="ARBA00023267"/>
    </source>
</evidence>
<dbReference type="Pfam" id="PF02786">
    <property type="entry name" value="CPSase_L_D2"/>
    <property type="match status" value="1"/>
</dbReference>
<keyword evidence="6" id="KW-0092">Biotin</keyword>
<dbReference type="CDD" id="cd06850">
    <property type="entry name" value="biotinyl_domain"/>
    <property type="match status" value="1"/>
</dbReference>
<dbReference type="Gene3D" id="2.40.50.100">
    <property type="match status" value="1"/>
</dbReference>
<dbReference type="InterPro" id="IPR048429">
    <property type="entry name" value="MCC_alpha_BT"/>
</dbReference>
<dbReference type="GO" id="GO:0005524">
    <property type="term" value="F:ATP binding"/>
    <property type="evidence" value="ECO:0007669"/>
    <property type="project" value="UniProtKB-UniRule"/>
</dbReference>
<evidence type="ECO:0000259" key="10">
    <source>
        <dbReference type="PROSITE" id="PS50975"/>
    </source>
</evidence>
<dbReference type="PROSITE" id="PS00188">
    <property type="entry name" value="BIOTIN"/>
    <property type="match status" value="1"/>
</dbReference>
<dbReference type="RefSeq" id="WP_219859378.1">
    <property type="nucleotide sequence ID" value="NZ_MWQA01000001.1"/>
</dbReference>
<dbReference type="GeneID" id="66597414"/>
<dbReference type="SMART" id="SM00878">
    <property type="entry name" value="Biotin_carb_C"/>
    <property type="match status" value="1"/>
</dbReference>
<dbReference type="Pfam" id="PF00289">
    <property type="entry name" value="Biotin_carb_N"/>
    <property type="match status" value="1"/>
</dbReference>
<evidence type="ECO:0000256" key="3">
    <source>
        <dbReference type="ARBA" id="ARBA00022598"/>
    </source>
</evidence>
<evidence type="ECO:0000313" key="12">
    <source>
        <dbReference type="EMBL" id="ORC10158.1"/>
    </source>
</evidence>
<dbReference type="EC" id="6.3.4.14" evidence="2"/>
<dbReference type="Pfam" id="PF00364">
    <property type="entry name" value="Biotin_lipoyl"/>
    <property type="match status" value="1"/>
</dbReference>
<dbReference type="InterPro" id="IPR000089">
    <property type="entry name" value="Biotin_lipoyl"/>
</dbReference>
<dbReference type="SUPFAM" id="SSF51246">
    <property type="entry name" value="Rudiment single hybrid motif"/>
    <property type="match status" value="1"/>
</dbReference>
<evidence type="ECO:0000256" key="7">
    <source>
        <dbReference type="ARBA" id="ARBA00048501"/>
    </source>
</evidence>